<evidence type="ECO:0000313" key="2">
    <source>
        <dbReference type="EMBL" id="CAB4127524.1"/>
    </source>
</evidence>
<feature type="compositionally biased region" description="Polar residues" evidence="1">
    <location>
        <begin position="39"/>
        <end position="56"/>
    </location>
</feature>
<reference evidence="2" key="1">
    <citation type="submission" date="2020-04" db="EMBL/GenBank/DDBJ databases">
        <authorList>
            <person name="Chiriac C."/>
            <person name="Salcher M."/>
            <person name="Ghai R."/>
            <person name="Kavagutti S V."/>
        </authorList>
    </citation>
    <scope>NUCLEOTIDE SEQUENCE</scope>
</reference>
<sequence>MLTFANVITCSPACAAESRLLLKQWAEAMTVGTTAQREAQAISDSMRTTPTDSAKSATDMAQAGQSITALGLSQELGWNVSKPLNQIVHRISGHAKS</sequence>
<evidence type="ECO:0000256" key="1">
    <source>
        <dbReference type="SAM" id="MobiDB-lite"/>
    </source>
</evidence>
<proteinExistence type="predicted"/>
<organism evidence="2">
    <name type="scientific">uncultured Caudovirales phage</name>
    <dbReference type="NCBI Taxonomy" id="2100421"/>
    <lineage>
        <taxon>Viruses</taxon>
        <taxon>Duplodnaviria</taxon>
        <taxon>Heunggongvirae</taxon>
        <taxon>Uroviricota</taxon>
        <taxon>Caudoviricetes</taxon>
        <taxon>Peduoviridae</taxon>
        <taxon>Maltschvirus</taxon>
        <taxon>Maltschvirus maltsch</taxon>
    </lineage>
</organism>
<accession>A0A6J5KYG6</accession>
<protein>
    <submittedName>
        <fullName evidence="2">Uncharacterized protein</fullName>
    </submittedName>
</protein>
<gene>
    <name evidence="2" type="ORF">UFOVP92_18</name>
</gene>
<name>A0A6J5KYG6_9CAUD</name>
<feature type="region of interest" description="Disordered" evidence="1">
    <location>
        <begin position="39"/>
        <end position="60"/>
    </location>
</feature>
<dbReference type="EMBL" id="LR796211">
    <property type="protein sequence ID" value="CAB4127524.1"/>
    <property type="molecule type" value="Genomic_DNA"/>
</dbReference>